<evidence type="ECO:0000256" key="8">
    <source>
        <dbReference type="ARBA" id="ARBA00023049"/>
    </source>
</evidence>
<dbReference type="InterPro" id="IPR008754">
    <property type="entry name" value="Peptidase_M43"/>
</dbReference>
<feature type="domain" description="CBM1" evidence="11">
    <location>
        <begin position="433"/>
        <end position="469"/>
    </location>
</feature>
<evidence type="ECO:0000313" key="13">
    <source>
        <dbReference type="Proteomes" id="UP000243498"/>
    </source>
</evidence>
<keyword evidence="6" id="KW-0378">Hydrolase</keyword>
<evidence type="ECO:0000256" key="10">
    <source>
        <dbReference type="SAM" id="MobiDB-lite"/>
    </source>
</evidence>
<accession>A0A162JS14</accession>
<dbReference type="AlphaFoldDB" id="A0A162JS14"/>
<dbReference type="PROSITE" id="PS51164">
    <property type="entry name" value="CBM1_2"/>
    <property type="match status" value="1"/>
</dbReference>
<evidence type="ECO:0000256" key="5">
    <source>
        <dbReference type="ARBA" id="ARBA00022729"/>
    </source>
</evidence>
<dbReference type="SMART" id="SM00236">
    <property type="entry name" value="fCBD"/>
    <property type="match status" value="1"/>
</dbReference>
<sequence length="472" mass="53155">MASFSNSTLTRRQQNFNFRIYTHVVYRDLEQDGGYTTKQLIDQQMRHVNEQFSAVGISFTHIGTDYLKNDNWATGRDELGMKRALRQGSYADLNFYYQASLPFKQSDNDIHGKADAFATFPSETIPGEEKFALDGCNIRADVVGKPDSLHSIDDVAVHEIGHWLGLEHTFHDECHSDQWGYDLYPQQDATIRCLRNGSPVKTCQGNYPSNERNYMDYSDCRTEFVQTQMNRMQRWAQRRKDIAEQQGERPFEHGFGGASPDPPQASWNIGPAPVRPEEPGLDLLPPLPSEKEESEAPPFTNKPSTDEPPANKPSTDEPFTNKPPIDKPTTNKPSTDKRPEEPGLDLLPPLPFTNKPSTDEPFTNKPSTDEKPSTDKPFTNKPYTDEPFTNKPPTNKPPTNKPNTLFTNEIKETKEHGTFSAADLPGESSGDSRASQEYEQCGGQGWKGPTRCSSGLLCVAHSKWYSSCRRVQ</sequence>
<dbReference type="InterPro" id="IPR024079">
    <property type="entry name" value="MetalloPept_cat_dom_sf"/>
</dbReference>
<comment type="function">
    <text evidence="1">Secreted metalloproteinase that allows assimilation of proteinaceous substrates.</text>
</comment>
<organism evidence="12 13">
    <name type="scientific">Metarhizium rileyi (strain RCEF 4871)</name>
    <name type="common">Nomuraea rileyi</name>
    <dbReference type="NCBI Taxonomy" id="1649241"/>
    <lineage>
        <taxon>Eukaryota</taxon>
        <taxon>Fungi</taxon>
        <taxon>Dikarya</taxon>
        <taxon>Ascomycota</taxon>
        <taxon>Pezizomycotina</taxon>
        <taxon>Sordariomycetes</taxon>
        <taxon>Hypocreomycetidae</taxon>
        <taxon>Hypocreales</taxon>
        <taxon>Clavicipitaceae</taxon>
        <taxon>Metarhizium</taxon>
    </lineage>
</organism>
<evidence type="ECO:0000256" key="3">
    <source>
        <dbReference type="ARBA" id="ARBA00022670"/>
    </source>
</evidence>
<dbReference type="STRING" id="1081105.A0A162JS14"/>
<name>A0A162JS14_METRR</name>
<dbReference type="SUPFAM" id="SSF55486">
    <property type="entry name" value="Metalloproteases ('zincins'), catalytic domain"/>
    <property type="match status" value="1"/>
</dbReference>
<feature type="compositionally biased region" description="Polar residues" evidence="10">
    <location>
        <begin position="429"/>
        <end position="438"/>
    </location>
</feature>
<dbReference type="InterPro" id="IPR000254">
    <property type="entry name" value="CBD"/>
</dbReference>
<evidence type="ECO:0000256" key="9">
    <source>
        <dbReference type="ARBA" id="ARBA00023157"/>
    </source>
</evidence>
<proteinExistence type="inferred from homology"/>
<feature type="compositionally biased region" description="Polar residues" evidence="10">
    <location>
        <begin position="354"/>
        <end position="366"/>
    </location>
</feature>
<dbReference type="PANTHER" id="PTHR47466">
    <property type="match status" value="1"/>
</dbReference>
<keyword evidence="7" id="KW-0862">Zinc</keyword>
<dbReference type="OrthoDB" id="536211at2759"/>
<dbReference type="GO" id="GO:0030248">
    <property type="term" value="F:cellulose binding"/>
    <property type="evidence" value="ECO:0007669"/>
    <property type="project" value="InterPro"/>
</dbReference>
<gene>
    <name evidence="12" type="ORF">NOR_03136</name>
</gene>
<evidence type="ECO:0000256" key="1">
    <source>
        <dbReference type="ARBA" id="ARBA00003174"/>
    </source>
</evidence>
<evidence type="ECO:0000259" key="11">
    <source>
        <dbReference type="PROSITE" id="PS51164"/>
    </source>
</evidence>
<dbReference type="GO" id="GO:0008237">
    <property type="term" value="F:metallopeptidase activity"/>
    <property type="evidence" value="ECO:0007669"/>
    <property type="project" value="UniProtKB-KW"/>
</dbReference>
<evidence type="ECO:0000256" key="6">
    <source>
        <dbReference type="ARBA" id="ARBA00022801"/>
    </source>
</evidence>
<evidence type="ECO:0000256" key="2">
    <source>
        <dbReference type="ARBA" id="ARBA00008721"/>
    </source>
</evidence>
<dbReference type="InterPro" id="IPR035971">
    <property type="entry name" value="CBD_sf"/>
</dbReference>
<dbReference type="GO" id="GO:0005576">
    <property type="term" value="C:extracellular region"/>
    <property type="evidence" value="ECO:0007669"/>
    <property type="project" value="InterPro"/>
</dbReference>
<evidence type="ECO:0000256" key="4">
    <source>
        <dbReference type="ARBA" id="ARBA00022723"/>
    </source>
</evidence>
<evidence type="ECO:0000313" key="12">
    <source>
        <dbReference type="EMBL" id="OAA46383.1"/>
    </source>
</evidence>
<dbReference type="Proteomes" id="UP000243498">
    <property type="component" value="Unassembled WGS sequence"/>
</dbReference>
<dbReference type="Pfam" id="PF00734">
    <property type="entry name" value="CBM_1"/>
    <property type="match status" value="1"/>
</dbReference>
<comment type="similarity">
    <text evidence="2">Belongs to the peptidase M43B family.</text>
</comment>
<dbReference type="Gene3D" id="3.40.390.10">
    <property type="entry name" value="Collagenase (Catalytic Domain)"/>
    <property type="match status" value="1"/>
</dbReference>
<feature type="region of interest" description="Disordered" evidence="10">
    <location>
        <begin position="250"/>
        <end position="447"/>
    </location>
</feature>
<dbReference type="Pfam" id="PF05572">
    <property type="entry name" value="Peptidase_M43"/>
    <property type="match status" value="1"/>
</dbReference>
<dbReference type="GO" id="GO:0046872">
    <property type="term" value="F:metal ion binding"/>
    <property type="evidence" value="ECO:0007669"/>
    <property type="project" value="UniProtKB-KW"/>
</dbReference>
<comment type="caution">
    <text evidence="12">The sequence shown here is derived from an EMBL/GenBank/DDBJ whole genome shotgun (WGS) entry which is preliminary data.</text>
</comment>
<reference evidence="12 13" key="1">
    <citation type="journal article" date="2016" name="Genome Biol. Evol.">
        <title>Divergent and convergent evolution of fungal pathogenicity.</title>
        <authorList>
            <person name="Shang Y."/>
            <person name="Xiao G."/>
            <person name="Zheng P."/>
            <person name="Cen K."/>
            <person name="Zhan S."/>
            <person name="Wang C."/>
        </authorList>
    </citation>
    <scope>NUCLEOTIDE SEQUENCE [LARGE SCALE GENOMIC DNA]</scope>
    <source>
        <strain evidence="12 13">RCEF 4871</strain>
    </source>
</reference>
<dbReference type="PANTHER" id="PTHR47466:SF1">
    <property type="entry name" value="METALLOPROTEASE MEP1 (AFU_ORTHOLOGUE AFUA_1G07730)-RELATED"/>
    <property type="match status" value="1"/>
</dbReference>
<dbReference type="GO" id="GO:0005975">
    <property type="term" value="P:carbohydrate metabolic process"/>
    <property type="evidence" value="ECO:0007669"/>
    <property type="project" value="InterPro"/>
</dbReference>
<keyword evidence="13" id="KW-1185">Reference proteome</keyword>
<keyword evidence="5" id="KW-0732">Signal</keyword>
<keyword evidence="3" id="KW-0645">Protease</keyword>
<keyword evidence="8 12" id="KW-0482">Metalloprotease</keyword>
<dbReference type="SUPFAM" id="SSF57180">
    <property type="entry name" value="Cellulose-binding domain"/>
    <property type="match status" value="1"/>
</dbReference>
<protein>
    <submittedName>
        <fullName evidence="12">Metalloprotease MEP1</fullName>
    </submittedName>
</protein>
<dbReference type="GO" id="GO:0006508">
    <property type="term" value="P:proteolysis"/>
    <property type="evidence" value="ECO:0007669"/>
    <property type="project" value="UniProtKB-KW"/>
</dbReference>
<dbReference type="EMBL" id="AZHC01000007">
    <property type="protein sequence ID" value="OAA46383.1"/>
    <property type="molecule type" value="Genomic_DNA"/>
</dbReference>
<keyword evidence="4" id="KW-0479">Metal-binding</keyword>
<evidence type="ECO:0000256" key="7">
    <source>
        <dbReference type="ARBA" id="ARBA00022833"/>
    </source>
</evidence>
<keyword evidence="9" id="KW-1015">Disulfide bond</keyword>